<organism evidence="7 8">
    <name type="scientific">Segnochrobactrum spirostomi</name>
    <dbReference type="NCBI Taxonomy" id="2608987"/>
    <lineage>
        <taxon>Bacteria</taxon>
        <taxon>Pseudomonadati</taxon>
        <taxon>Pseudomonadota</taxon>
        <taxon>Alphaproteobacteria</taxon>
        <taxon>Hyphomicrobiales</taxon>
        <taxon>Segnochrobactraceae</taxon>
        <taxon>Segnochrobactrum</taxon>
    </lineage>
</organism>
<keyword evidence="3" id="KW-0408">Iron</keyword>
<evidence type="ECO:0000259" key="6">
    <source>
        <dbReference type="Pfam" id="PF03460"/>
    </source>
</evidence>
<feature type="region of interest" description="Disordered" evidence="5">
    <location>
        <begin position="277"/>
        <end position="317"/>
    </location>
</feature>
<dbReference type="SUPFAM" id="SSF56014">
    <property type="entry name" value="Nitrite and sulphite reductase 4Fe-4S domain-like"/>
    <property type="match status" value="1"/>
</dbReference>
<proteinExistence type="predicted"/>
<gene>
    <name evidence="7" type="ORF">F0357_12405</name>
</gene>
<feature type="compositionally biased region" description="Basic residues" evidence="5">
    <location>
        <begin position="290"/>
        <end position="302"/>
    </location>
</feature>
<evidence type="ECO:0000313" key="7">
    <source>
        <dbReference type="EMBL" id="MQT13428.1"/>
    </source>
</evidence>
<protein>
    <recommendedName>
        <fullName evidence="6">Nitrite/Sulfite reductase ferredoxin-like domain-containing protein</fullName>
    </recommendedName>
</protein>
<feature type="domain" description="Nitrite/Sulfite reductase ferredoxin-like" evidence="6">
    <location>
        <begin position="62"/>
        <end position="127"/>
    </location>
</feature>
<dbReference type="EMBL" id="VWNA01000001">
    <property type="protein sequence ID" value="MQT13428.1"/>
    <property type="molecule type" value="Genomic_DNA"/>
</dbReference>
<dbReference type="Proteomes" id="UP000332515">
    <property type="component" value="Unassembled WGS sequence"/>
</dbReference>
<dbReference type="SUPFAM" id="SSF55124">
    <property type="entry name" value="Nitrite/Sulfite reductase N-terminal domain-like"/>
    <property type="match status" value="1"/>
</dbReference>
<keyword evidence="2" id="KW-0479">Metal-binding</keyword>
<dbReference type="InterPro" id="IPR045854">
    <property type="entry name" value="NO2/SO3_Rdtase_4Fe4S_sf"/>
</dbReference>
<keyword evidence="4" id="KW-0411">Iron-sulfur</keyword>
<keyword evidence="1" id="KW-0004">4Fe-4S</keyword>
<dbReference type="Pfam" id="PF03460">
    <property type="entry name" value="NIR_SIR_ferr"/>
    <property type="match status" value="1"/>
</dbReference>
<evidence type="ECO:0000256" key="2">
    <source>
        <dbReference type="ARBA" id="ARBA00022723"/>
    </source>
</evidence>
<dbReference type="GO" id="GO:0046872">
    <property type="term" value="F:metal ion binding"/>
    <property type="evidence" value="ECO:0007669"/>
    <property type="project" value="UniProtKB-KW"/>
</dbReference>
<dbReference type="GO" id="GO:0051539">
    <property type="term" value="F:4 iron, 4 sulfur cluster binding"/>
    <property type="evidence" value="ECO:0007669"/>
    <property type="project" value="UniProtKB-KW"/>
</dbReference>
<feature type="region of interest" description="Disordered" evidence="5">
    <location>
        <begin position="1"/>
        <end position="53"/>
    </location>
</feature>
<evidence type="ECO:0000256" key="3">
    <source>
        <dbReference type="ARBA" id="ARBA00023004"/>
    </source>
</evidence>
<sequence>MNAALDISAPHGASDSRDTRAPQETSPLQEASPPHEASAAADRPAATGRGAVRGACPGLADPMATGDGLIARLTPRHGAVPLDVFAAIVAAARCHGNGTLEVTRRASLQVRGLTPASAPRFAADIEASGFDEAGRPAILIDPLAGRDPAARRDPRPLAEALRTAIAASGLGPRLAPKLTLVLDGGGRFGFPDVAADLRFVAVTDGRWRLFLGGTAAEAVPAGDVADTDIVPLTLAILSLLANLGPRTRVATALKNGGLKLPLSDAFVSQAADPEGAALAFSPRGEGGPKGRMRGRTHTRRMQCRTPHPSPLPGGARG</sequence>
<dbReference type="InterPro" id="IPR005117">
    <property type="entry name" value="NiRdtase/SiRdtase_haem-b_fer"/>
</dbReference>
<keyword evidence="8" id="KW-1185">Reference proteome</keyword>
<dbReference type="Gene3D" id="3.90.480.10">
    <property type="entry name" value="Sulfite Reductase Hemoprotein,Domain 2"/>
    <property type="match status" value="1"/>
</dbReference>
<dbReference type="GO" id="GO:0016491">
    <property type="term" value="F:oxidoreductase activity"/>
    <property type="evidence" value="ECO:0007669"/>
    <property type="project" value="InterPro"/>
</dbReference>
<dbReference type="AlphaFoldDB" id="A0A6A7Y5I8"/>
<name>A0A6A7Y5I8_9HYPH</name>
<evidence type="ECO:0000256" key="1">
    <source>
        <dbReference type="ARBA" id="ARBA00022485"/>
    </source>
</evidence>
<comment type="caution">
    <text evidence="7">The sequence shown here is derived from an EMBL/GenBank/DDBJ whole genome shotgun (WGS) entry which is preliminary data.</text>
</comment>
<feature type="compositionally biased region" description="Low complexity" evidence="5">
    <location>
        <begin position="30"/>
        <end position="41"/>
    </location>
</feature>
<dbReference type="Gene3D" id="3.30.413.10">
    <property type="entry name" value="Sulfite Reductase Hemoprotein, domain 1"/>
    <property type="match status" value="1"/>
</dbReference>
<evidence type="ECO:0000256" key="5">
    <source>
        <dbReference type="SAM" id="MobiDB-lite"/>
    </source>
</evidence>
<accession>A0A6A7Y5I8</accession>
<dbReference type="InterPro" id="IPR036136">
    <property type="entry name" value="Nit/Sulf_reduc_fer-like_dom_sf"/>
</dbReference>
<reference evidence="7 8" key="1">
    <citation type="submission" date="2019-09" db="EMBL/GenBank/DDBJ databases">
        <title>Segnochrobactrum spirostomi gen. nov., sp. nov., isolated from the ciliate Spirostomum cf. yagiui and description of a novel family, Segnochrobactraceae fam. nov. within the order Rhizobiales of the class Alphaproteobacteria.</title>
        <authorList>
            <person name="Akter S."/>
            <person name="Shazib S.U.A."/>
            <person name="Shin M.K."/>
        </authorList>
    </citation>
    <scope>NUCLEOTIDE SEQUENCE [LARGE SCALE GENOMIC DNA]</scope>
    <source>
        <strain evidence="7 8">Sp-1</strain>
    </source>
</reference>
<evidence type="ECO:0000313" key="8">
    <source>
        <dbReference type="Proteomes" id="UP000332515"/>
    </source>
</evidence>
<evidence type="ECO:0000256" key="4">
    <source>
        <dbReference type="ARBA" id="ARBA00023014"/>
    </source>
</evidence>